<name>A0A409X3K2_9AGAR</name>
<protein>
    <submittedName>
        <fullName evidence="2">Uncharacterized protein</fullName>
    </submittedName>
</protein>
<comment type="caution">
    <text evidence="2">The sequence shown here is derived from an EMBL/GenBank/DDBJ whole genome shotgun (WGS) entry which is preliminary data.</text>
</comment>
<gene>
    <name evidence="2" type="ORF">CVT24_004717</name>
</gene>
<evidence type="ECO:0000313" key="3">
    <source>
        <dbReference type="Proteomes" id="UP000284842"/>
    </source>
</evidence>
<accession>A0A409X3K2</accession>
<dbReference type="Proteomes" id="UP000284842">
    <property type="component" value="Unassembled WGS sequence"/>
</dbReference>
<keyword evidence="3" id="KW-1185">Reference proteome</keyword>
<dbReference type="InParanoid" id="A0A409X3K2"/>
<evidence type="ECO:0000256" key="1">
    <source>
        <dbReference type="SAM" id="MobiDB-lite"/>
    </source>
</evidence>
<feature type="region of interest" description="Disordered" evidence="1">
    <location>
        <begin position="1"/>
        <end position="106"/>
    </location>
</feature>
<evidence type="ECO:0000313" key="2">
    <source>
        <dbReference type="EMBL" id="PPQ85331.1"/>
    </source>
</evidence>
<dbReference type="AlphaFoldDB" id="A0A409X3K2"/>
<dbReference type="STRING" id="181874.A0A409X3K2"/>
<dbReference type="EMBL" id="NHTK01004731">
    <property type="protein sequence ID" value="PPQ85331.1"/>
    <property type="molecule type" value="Genomic_DNA"/>
</dbReference>
<dbReference type="OrthoDB" id="3250313at2759"/>
<feature type="compositionally biased region" description="Pro residues" evidence="1">
    <location>
        <begin position="26"/>
        <end position="35"/>
    </location>
</feature>
<proteinExistence type="predicted"/>
<sequence length="274" mass="30400">PPPPPRPRPRPKARVIHSEDSTPASAPAPLPPQNPPANSHRSGSISRHSPIPPEQPESSNAAQKRGQKRKAQESGPSVKDRQRQEAAPAVNERPTKRSRVQALEPSSENAWFRSALKMLTEGSTGLGDDGQSSLGKDWVALLGSWSQFQRKAGFEKASYGRLSTQHRPVVMKEWINRARVAIFRPDIPSLPDYEKDFMAWWTVLQPLWRVVDGKIDVRKIRGNWTALKQSGPNGWLNIIAALFFWGISAHGTKHMKGWKSAVADVKVALTQIAS</sequence>
<organism evidence="2 3">
    <name type="scientific">Panaeolus cyanescens</name>
    <dbReference type="NCBI Taxonomy" id="181874"/>
    <lineage>
        <taxon>Eukaryota</taxon>
        <taxon>Fungi</taxon>
        <taxon>Dikarya</taxon>
        <taxon>Basidiomycota</taxon>
        <taxon>Agaricomycotina</taxon>
        <taxon>Agaricomycetes</taxon>
        <taxon>Agaricomycetidae</taxon>
        <taxon>Agaricales</taxon>
        <taxon>Agaricineae</taxon>
        <taxon>Galeropsidaceae</taxon>
        <taxon>Panaeolus</taxon>
    </lineage>
</organism>
<feature type="non-terminal residue" evidence="2">
    <location>
        <position position="1"/>
    </location>
</feature>
<reference evidence="2 3" key="1">
    <citation type="journal article" date="2018" name="Evol. Lett.">
        <title>Horizontal gene cluster transfer increased hallucinogenic mushroom diversity.</title>
        <authorList>
            <person name="Reynolds H.T."/>
            <person name="Vijayakumar V."/>
            <person name="Gluck-Thaler E."/>
            <person name="Korotkin H.B."/>
            <person name="Matheny P.B."/>
            <person name="Slot J.C."/>
        </authorList>
    </citation>
    <scope>NUCLEOTIDE SEQUENCE [LARGE SCALE GENOMIC DNA]</scope>
    <source>
        <strain evidence="2 3">2629</strain>
    </source>
</reference>